<evidence type="ECO:0000313" key="12">
    <source>
        <dbReference type="EMBL" id="KAK7284776.1"/>
    </source>
</evidence>
<keyword evidence="4 9" id="KW-0805">Transcription regulation</keyword>
<organism evidence="12 13">
    <name type="scientific">Clitoria ternatea</name>
    <name type="common">Butterfly pea</name>
    <dbReference type="NCBI Taxonomy" id="43366"/>
    <lineage>
        <taxon>Eukaryota</taxon>
        <taxon>Viridiplantae</taxon>
        <taxon>Streptophyta</taxon>
        <taxon>Embryophyta</taxon>
        <taxon>Tracheophyta</taxon>
        <taxon>Spermatophyta</taxon>
        <taxon>Magnoliopsida</taxon>
        <taxon>eudicotyledons</taxon>
        <taxon>Gunneridae</taxon>
        <taxon>Pentapetalae</taxon>
        <taxon>rosids</taxon>
        <taxon>fabids</taxon>
        <taxon>Fabales</taxon>
        <taxon>Fabaceae</taxon>
        <taxon>Papilionoideae</taxon>
        <taxon>50 kb inversion clade</taxon>
        <taxon>NPAAA clade</taxon>
        <taxon>indigoferoid/millettioid clade</taxon>
        <taxon>Phaseoleae</taxon>
        <taxon>Clitoria</taxon>
    </lineage>
</organism>
<evidence type="ECO:0000256" key="10">
    <source>
        <dbReference type="SAM" id="MobiDB-lite"/>
    </source>
</evidence>
<keyword evidence="2 8" id="KW-0863">Zinc-finger</keyword>
<dbReference type="PROSITE" id="PS50884">
    <property type="entry name" value="ZF_DOF_2"/>
    <property type="match status" value="1"/>
</dbReference>
<comment type="caution">
    <text evidence="12">The sequence shown here is derived from an EMBL/GenBank/DDBJ whole genome shotgun (WGS) entry which is preliminary data.</text>
</comment>
<keyword evidence="7 8" id="KW-0539">Nucleus</keyword>
<gene>
    <name evidence="12" type="ORF">RJT34_19529</name>
</gene>
<protein>
    <recommendedName>
        <fullName evidence="9">Dof zinc finger protein</fullName>
    </recommendedName>
</protein>
<keyword evidence="5 8" id="KW-0238">DNA-binding</keyword>
<feature type="domain" description="Dof-type" evidence="11">
    <location>
        <begin position="14"/>
        <end position="68"/>
    </location>
</feature>
<dbReference type="InterPro" id="IPR045174">
    <property type="entry name" value="Dof"/>
</dbReference>
<evidence type="ECO:0000256" key="3">
    <source>
        <dbReference type="ARBA" id="ARBA00022833"/>
    </source>
</evidence>
<dbReference type="PROSITE" id="PS01361">
    <property type="entry name" value="ZF_DOF_1"/>
    <property type="match status" value="1"/>
</dbReference>
<reference evidence="12 13" key="1">
    <citation type="submission" date="2024-01" db="EMBL/GenBank/DDBJ databases">
        <title>The genomes of 5 underutilized Papilionoideae crops provide insights into root nodulation and disease resistance.</title>
        <authorList>
            <person name="Yuan L."/>
        </authorList>
    </citation>
    <scope>NUCLEOTIDE SEQUENCE [LARGE SCALE GENOMIC DNA]</scope>
    <source>
        <strain evidence="12">LY-2023</strain>
        <tissue evidence="12">Leaf</tissue>
    </source>
</reference>
<keyword evidence="13" id="KW-1185">Reference proteome</keyword>
<dbReference type="GO" id="GO:0003700">
    <property type="term" value="F:DNA-binding transcription factor activity"/>
    <property type="evidence" value="ECO:0007669"/>
    <property type="project" value="UniProtKB-UniRule"/>
</dbReference>
<comment type="subcellular location">
    <subcellularLocation>
        <location evidence="8 9">Nucleus</location>
    </subcellularLocation>
</comment>
<dbReference type="PANTHER" id="PTHR31992">
    <property type="entry name" value="DOF ZINC FINGER PROTEIN DOF1.4-RELATED"/>
    <property type="match status" value="1"/>
</dbReference>
<keyword evidence="1 9" id="KW-0479">Metal-binding</keyword>
<comment type="function">
    <text evidence="9">Transcription factor that binds specifically to a 5'-AA[AG]G-3' consensus core sequence.</text>
</comment>
<evidence type="ECO:0000256" key="1">
    <source>
        <dbReference type="ARBA" id="ARBA00022723"/>
    </source>
</evidence>
<evidence type="ECO:0000256" key="9">
    <source>
        <dbReference type="RuleBase" id="RU369094"/>
    </source>
</evidence>
<dbReference type="GO" id="GO:0003677">
    <property type="term" value="F:DNA binding"/>
    <property type="evidence" value="ECO:0007669"/>
    <property type="project" value="UniProtKB-UniRule"/>
</dbReference>
<name>A0AAN9IRH1_CLITE</name>
<dbReference type="GO" id="GO:0005634">
    <property type="term" value="C:nucleus"/>
    <property type="evidence" value="ECO:0007669"/>
    <property type="project" value="UniProtKB-SubCell"/>
</dbReference>
<dbReference type="GO" id="GO:0008270">
    <property type="term" value="F:zinc ion binding"/>
    <property type="evidence" value="ECO:0007669"/>
    <property type="project" value="UniProtKB-KW"/>
</dbReference>
<accession>A0AAN9IRH1</accession>
<dbReference type="EMBL" id="JAYKXN010000005">
    <property type="protein sequence ID" value="KAK7284776.1"/>
    <property type="molecule type" value="Genomic_DNA"/>
</dbReference>
<evidence type="ECO:0000256" key="7">
    <source>
        <dbReference type="ARBA" id="ARBA00023242"/>
    </source>
</evidence>
<evidence type="ECO:0000256" key="2">
    <source>
        <dbReference type="ARBA" id="ARBA00022771"/>
    </source>
</evidence>
<keyword evidence="3 9" id="KW-0862">Zinc</keyword>
<evidence type="ECO:0000313" key="13">
    <source>
        <dbReference type="Proteomes" id="UP001359559"/>
    </source>
</evidence>
<dbReference type="AlphaFoldDB" id="A0AAN9IRH1"/>
<evidence type="ECO:0000259" key="11">
    <source>
        <dbReference type="PROSITE" id="PS50884"/>
    </source>
</evidence>
<feature type="compositionally biased region" description="Basic and acidic residues" evidence="10">
    <location>
        <begin position="82"/>
        <end position="92"/>
    </location>
</feature>
<dbReference type="Proteomes" id="UP001359559">
    <property type="component" value="Unassembled WGS sequence"/>
</dbReference>
<dbReference type="InterPro" id="IPR003851">
    <property type="entry name" value="Znf_Dof"/>
</dbReference>
<evidence type="ECO:0000256" key="4">
    <source>
        <dbReference type="ARBA" id="ARBA00023015"/>
    </source>
</evidence>
<feature type="region of interest" description="Disordered" evidence="10">
    <location>
        <begin position="79"/>
        <end position="101"/>
    </location>
</feature>
<evidence type="ECO:0000256" key="8">
    <source>
        <dbReference type="PROSITE-ProRule" id="PRU00071"/>
    </source>
</evidence>
<sequence>MERGWKTNTVEISPNCPRCGSSNTKFCYYNNYSSNQPRYFCKGCRRYWTKGGSLRNVPIGGGCRKSRRGKYNKTIRSQANNELDHSEDDLRRGSSSLVPDGPNIDLAQVYASFLNQKPDHVQTMFHNPSPEHSSLLNTTHDLGHGVVALSDELGLAECLHFHEQSTDSQHFGTEDNIQRYCCRLNSAQKKHDQECSCIIHNNNTTNFELPPLPGEEVATSHDDMLWSNPEIMMEDHALQAAQSPLFGAEVPDADFLMGNYWSQFELPKGASFSWP</sequence>
<proteinExistence type="predicted"/>
<evidence type="ECO:0000256" key="6">
    <source>
        <dbReference type="ARBA" id="ARBA00023163"/>
    </source>
</evidence>
<dbReference type="Pfam" id="PF02701">
    <property type="entry name" value="Zn_ribbon_Dof"/>
    <property type="match status" value="1"/>
</dbReference>
<dbReference type="PANTHER" id="PTHR31992:SF348">
    <property type="entry name" value="DOF ZINC FINGER PROTEIN"/>
    <property type="match status" value="1"/>
</dbReference>
<evidence type="ECO:0000256" key="5">
    <source>
        <dbReference type="ARBA" id="ARBA00023125"/>
    </source>
</evidence>
<keyword evidence="6 9" id="KW-0804">Transcription</keyword>